<protein>
    <recommendedName>
        <fullName evidence="2">Glycan binding protein Y3-like domain-containing protein</fullName>
    </recommendedName>
</protein>
<gene>
    <name evidence="3" type="ORF">BDP27DRAFT_1359430</name>
</gene>
<proteinExistence type="predicted"/>
<accession>A0A9P5UC44</accession>
<dbReference type="InterPro" id="IPR054443">
    <property type="entry name" value="Y3-like_dom"/>
</dbReference>
<feature type="domain" description="Glycan binding protein Y3-like" evidence="2">
    <location>
        <begin position="42"/>
        <end position="127"/>
    </location>
</feature>
<dbReference type="Pfam" id="PF22803">
    <property type="entry name" value="GBD_Y3"/>
    <property type="match status" value="1"/>
</dbReference>
<keyword evidence="1" id="KW-0732">Signal</keyword>
<organism evidence="3 4">
    <name type="scientific">Rhodocollybia butyracea</name>
    <dbReference type="NCBI Taxonomy" id="206335"/>
    <lineage>
        <taxon>Eukaryota</taxon>
        <taxon>Fungi</taxon>
        <taxon>Dikarya</taxon>
        <taxon>Basidiomycota</taxon>
        <taxon>Agaricomycotina</taxon>
        <taxon>Agaricomycetes</taxon>
        <taxon>Agaricomycetidae</taxon>
        <taxon>Agaricales</taxon>
        <taxon>Marasmiineae</taxon>
        <taxon>Omphalotaceae</taxon>
        <taxon>Rhodocollybia</taxon>
    </lineage>
</organism>
<reference evidence="3" key="1">
    <citation type="submission" date="2020-11" db="EMBL/GenBank/DDBJ databases">
        <authorList>
            <consortium name="DOE Joint Genome Institute"/>
            <person name="Ahrendt S."/>
            <person name="Riley R."/>
            <person name="Andreopoulos W."/>
            <person name="Labutti K."/>
            <person name="Pangilinan J."/>
            <person name="Ruiz-Duenas F.J."/>
            <person name="Barrasa J.M."/>
            <person name="Sanchez-Garcia M."/>
            <person name="Camarero S."/>
            <person name="Miyauchi S."/>
            <person name="Serrano A."/>
            <person name="Linde D."/>
            <person name="Babiker R."/>
            <person name="Drula E."/>
            <person name="Ayuso-Fernandez I."/>
            <person name="Pacheco R."/>
            <person name="Padilla G."/>
            <person name="Ferreira P."/>
            <person name="Barriuso J."/>
            <person name="Kellner H."/>
            <person name="Castanera R."/>
            <person name="Alfaro M."/>
            <person name="Ramirez L."/>
            <person name="Pisabarro A.G."/>
            <person name="Kuo A."/>
            <person name="Tritt A."/>
            <person name="Lipzen A."/>
            <person name="He G."/>
            <person name="Yan M."/>
            <person name="Ng V."/>
            <person name="Cullen D."/>
            <person name="Martin F."/>
            <person name="Rosso M.-N."/>
            <person name="Henrissat B."/>
            <person name="Hibbett D."/>
            <person name="Martinez A.T."/>
            <person name="Grigoriev I.V."/>
        </authorList>
    </citation>
    <scope>NUCLEOTIDE SEQUENCE</scope>
    <source>
        <strain evidence="3">AH 40177</strain>
    </source>
</reference>
<evidence type="ECO:0000313" key="4">
    <source>
        <dbReference type="Proteomes" id="UP000772434"/>
    </source>
</evidence>
<evidence type="ECO:0000259" key="2">
    <source>
        <dbReference type="Pfam" id="PF22803"/>
    </source>
</evidence>
<comment type="caution">
    <text evidence="3">The sequence shown here is derived from an EMBL/GenBank/DDBJ whole genome shotgun (WGS) entry which is preliminary data.</text>
</comment>
<dbReference type="OrthoDB" id="2925523at2759"/>
<evidence type="ECO:0000256" key="1">
    <source>
        <dbReference type="SAM" id="SignalP"/>
    </source>
</evidence>
<dbReference type="EMBL" id="JADNRY010000012">
    <property type="protein sequence ID" value="KAF9074775.1"/>
    <property type="molecule type" value="Genomic_DNA"/>
</dbReference>
<name>A0A9P5UC44_9AGAR</name>
<sequence length="131" mass="13554">MLSQANHHSKLGFVAAVSLVLAATPAFGQTFNCFDTGVELGNCSQFIVPFCQSIAEQNTLSGCFNVPGKGFKCDFTIWNEFGTGAIPGTGNGCVIVLDLISENCDLGGQGTFSGGGAFQLTPNEGSCNFNG</sequence>
<dbReference type="Proteomes" id="UP000772434">
    <property type="component" value="Unassembled WGS sequence"/>
</dbReference>
<evidence type="ECO:0000313" key="3">
    <source>
        <dbReference type="EMBL" id="KAF9074775.1"/>
    </source>
</evidence>
<feature type="signal peptide" evidence="1">
    <location>
        <begin position="1"/>
        <end position="28"/>
    </location>
</feature>
<keyword evidence="4" id="KW-1185">Reference proteome</keyword>
<dbReference type="AlphaFoldDB" id="A0A9P5UC44"/>
<feature type="chain" id="PRO_5040495418" description="Glycan binding protein Y3-like domain-containing protein" evidence="1">
    <location>
        <begin position="29"/>
        <end position="131"/>
    </location>
</feature>